<dbReference type="PANTHER" id="PTHR33075:SF7">
    <property type="entry name" value="OS02G0303350 PROTEIN"/>
    <property type="match status" value="1"/>
</dbReference>
<feature type="compositionally biased region" description="Basic and acidic residues" evidence="1">
    <location>
        <begin position="489"/>
        <end position="507"/>
    </location>
</feature>
<feature type="domain" description="DUF7597" evidence="2">
    <location>
        <begin position="141"/>
        <end position="226"/>
    </location>
</feature>
<accession>A0A811N8I0</accession>
<dbReference type="EMBL" id="CAJGYO010000003">
    <property type="protein sequence ID" value="CAD6219938.1"/>
    <property type="molecule type" value="Genomic_DNA"/>
</dbReference>
<protein>
    <recommendedName>
        <fullName evidence="2">DUF7597 domain-containing protein</fullName>
    </recommendedName>
</protein>
<comment type="caution">
    <text evidence="3">The sequence shown here is derived from an EMBL/GenBank/DDBJ whole genome shotgun (WGS) entry which is preliminary data.</text>
</comment>
<dbReference type="Proteomes" id="UP000604825">
    <property type="component" value="Unassembled WGS sequence"/>
</dbReference>
<keyword evidence="4" id="KW-1185">Reference proteome</keyword>
<feature type="region of interest" description="Disordered" evidence="1">
    <location>
        <begin position="1"/>
        <end position="26"/>
    </location>
</feature>
<evidence type="ECO:0000313" key="4">
    <source>
        <dbReference type="Proteomes" id="UP000604825"/>
    </source>
</evidence>
<dbReference type="PANTHER" id="PTHR33075">
    <property type="entry name" value="OS02G0499800 PROTEIN"/>
    <property type="match status" value="1"/>
</dbReference>
<feature type="region of interest" description="Disordered" evidence="1">
    <location>
        <begin position="487"/>
        <end position="537"/>
    </location>
</feature>
<organism evidence="3 4">
    <name type="scientific">Miscanthus lutarioriparius</name>
    <dbReference type="NCBI Taxonomy" id="422564"/>
    <lineage>
        <taxon>Eukaryota</taxon>
        <taxon>Viridiplantae</taxon>
        <taxon>Streptophyta</taxon>
        <taxon>Embryophyta</taxon>
        <taxon>Tracheophyta</taxon>
        <taxon>Spermatophyta</taxon>
        <taxon>Magnoliopsida</taxon>
        <taxon>Liliopsida</taxon>
        <taxon>Poales</taxon>
        <taxon>Poaceae</taxon>
        <taxon>PACMAD clade</taxon>
        <taxon>Panicoideae</taxon>
        <taxon>Andropogonodae</taxon>
        <taxon>Andropogoneae</taxon>
        <taxon>Saccharinae</taxon>
        <taxon>Miscanthus</taxon>
    </lineage>
</organism>
<sequence length="599" mass="66484">MASSSPESAQALTVAPMAPPSELRTHGSLQSELQAWQVGFHIYNLRSFECQSFKILFNLWHGGGPNYAAEFRRWEAEEQAQWTDVAYRKRPPTEEKTPIATMALTSSQQSEMAFRFIDPAPLMVVGAQRQMINGRPLMRRVVVGHVTEQNNDLDIAILNPLPQGPINFLDIRSILEDFLHNHVNVGYRGMQPCPHGQAFIRFNYLLERDLLIQNSPHQYEGTNFESHSWTVQCEVLHTQMLGQAPQDEDLPPDDDDFDPNAFFYHGFGQFEAPLEAPVVEAPEPDPLPAVEEVLQAQPQNIEPIEEANVDQGEVLAMDDVTDSDDEFLQPPAPLVQSEVQVNISVVQNPQAWIVDEVPLEDLLGFMETFIPPVDPSQLMASSSKGPSAAAVRCWAKYFSPIDRSKPTVTIPTEWMDFFSLLLLKPGSFEWAKDFLTSPAWAALSKMSTGNSYLFFLPKSSPSVVISDYSCSEPPEPFCLDIEEIDEADGSEKEPAEESATAEKENRLAGKQPMNTTQTEQGVVTPPPSTIAVSTPRAKRVRDLGASFCKLDPVSLTEESLNAKPPKKKPVSKPKAKKAKKAKKDGADADGARPSNTKKK</sequence>
<evidence type="ECO:0000313" key="3">
    <source>
        <dbReference type="EMBL" id="CAD6219938.1"/>
    </source>
</evidence>
<dbReference type="AlphaFoldDB" id="A0A811N8I0"/>
<feature type="compositionally biased region" description="Basic residues" evidence="1">
    <location>
        <begin position="564"/>
        <end position="582"/>
    </location>
</feature>
<feature type="compositionally biased region" description="Polar residues" evidence="1">
    <location>
        <begin position="512"/>
        <end position="521"/>
    </location>
</feature>
<reference evidence="3" key="1">
    <citation type="submission" date="2020-10" db="EMBL/GenBank/DDBJ databases">
        <authorList>
            <person name="Han B."/>
            <person name="Lu T."/>
            <person name="Zhao Q."/>
            <person name="Huang X."/>
            <person name="Zhao Y."/>
        </authorList>
    </citation>
    <scope>NUCLEOTIDE SEQUENCE</scope>
</reference>
<feature type="region of interest" description="Disordered" evidence="1">
    <location>
        <begin position="551"/>
        <end position="599"/>
    </location>
</feature>
<evidence type="ECO:0000256" key="1">
    <source>
        <dbReference type="SAM" id="MobiDB-lite"/>
    </source>
</evidence>
<gene>
    <name evidence="3" type="ORF">NCGR_LOCUS13535</name>
</gene>
<name>A0A811N8I0_9POAL</name>
<dbReference type="Pfam" id="PF24530">
    <property type="entry name" value="DUF7597"/>
    <property type="match status" value="1"/>
</dbReference>
<proteinExistence type="predicted"/>
<dbReference type="InterPro" id="IPR056018">
    <property type="entry name" value="DUF7597"/>
</dbReference>
<evidence type="ECO:0000259" key="2">
    <source>
        <dbReference type="Pfam" id="PF24530"/>
    </source>
</evidence>
<feature type="compositionally biased region" description="Polar residues" evidence="1">
    <location>
        <begin position="1"/>
        <end position="11"/>
    </location>
</feature>